<evidence type="ECO:0000256" key="6">
    <source>
        <dbReference type="ARBA" id="ARBA00023136"/>
    </source>
</evidence>
<evidence type="ECO:0000256" key="5">
    <source>
        <dbReference type="ARBA" id="ARBA00022989"/>
    </source>
</evidence>
<evidence type="ECO:0000313" key="8">
    <source>
        <dbReference type="EMBL" id="GAG50349.1"/>
    </source>
</evidence>
<keyword evidence="4 7" id="KW-0812">Transmembrane</keyword>
<dbReference type="PANTHER" id="PTHR43005:SF1">
    <property type="entry name" value="SPERMIDINE_PUTRESCINE TRANSPORT SYSTEM PERMEASE PROTEIN"/>
    <property type="match status" value="1"/>
</dbReference>
<dbReference type="EMBL" id="BARS01055948">
    <property type="protein sequence ID" value="GAG50349.1"/>
    <property type="molecule type" value="Genomic_DNA"/>
</dbReference>
<dbReference type="PANTHER" id="PTHR43005">
    <property type="entry name" value="BLR7065 PROTEIN"/>
    <property type="match status" value="1"/>
</dbReference>
<feature type="transmembrane region" description="Helical" evidence="7">
    <location>
        <begin position="62"/>
        <end position="86"/>
    </location>
</feature>
<evidence type="ECO:0000256" key="2">
    <source>
        <dbReference type="ARBA" id="ARBA00022448"/>
    </source>
</evidence>
<evidence type="ECO:0000256" key="4">
    <source>
        <dbReference type="ARBA" id="ARBA00022692"/>
    </source>
</evidence>
<comment type="caution">
    <text evidence="8">The sequence shown here is derived from an EMBL/GenBank/DDBJ whole genome shotgun (WGS) entry which is preliminary data.</text>
</comment>
<accession>X0Y3A0</accession>
<name>X0Y3A0_9ZZZZ</name>
<evidence type="ECO:0000256" key="7">
    <source>
        <dbReference type="SAM" id="Phobius"/>
    </source>
</evidence>
<keyword evidence="2" id="KW-0813">Transport</keyword>
<dbReference type="SUPFAM" id="SSF161098">
    <property type="entry name" value="MetI-like"/>
    <property type="match status" value="1"/>
</dbReference>
<reference evidence="8" key="1">
    <citation type="journal article" date="2014" name="Front. Microbiol.">
        <title>High frequency of phylogenetically diverse reductive dehalogenase-homologous genes in deep subseafloor sedimentary metagenomes.</title>
        <authorList>
            <person name="Kawai M."/>
            <person name="Futagami T."/>
            <person name="Toyoda A."/>
            <person name="Takaki Y."/>
            <person name="Nishi S."/>
            <person name="Hori S."/>
            <person name="Arai W."/>
            <person name="Tsubouchi T."/>
            <person name="Morono Y."/>
            <person name="Uchiyama I."/>
            <person name="Ito T."/>
            <person name="Fujiyama A."/>
            <person name="Inagaki F."/>
            <person name="Takami H."/>
        </authorList>
    </citation>
    <scope>NUCLEOTIDE SEQUENCE</scope>
    <source>
        <strain evidence="8">Expedition CK06-06</strain>
    </source>
</reference>
<comment type="subcellular location">
    <subcellularLocation>
        <location evidence="1">Cell membrane</location>
        <topology evidence="1">Multi-pass membrane protein</topology>
    </subcellularLocation>
</comment>
<proteinExistence type="predicted"/>
<dbReference type="AlphaFoldDB" id="X0Y3A0"/>
<keyword evidence="6 7" id="KW-0472">Membrane</keyword>
<evidence type="ECO:0000256" key="3">
    <source>
        <dbReference type="ARBA" id="ARBA00022475"/>
    </source>
</evidence>
<organism evidence="8">
    <name type="scientific">marine sediment metagenome</name>
    <dbReference type="NCBI Taxonomy" id="412755"/>
    <lineage>
        <taxon>unclassified sequences</taxon>
        <taxon>metagenomes</taxon>
        <taxon>ecological metagenomes</taxon>
    </lineage>
</organism>
<dbReference type="Gene3D" id="1.10.3720.10">
    <property type="entry name" value="MetI-like"/>
    <property type="match status" value="1"/>
</dbReference>
<keyword evidence="3" id="KW-1003">Cell membrane</keyword>
<evidence type="ECO:0008006" key="9">
    <source>
        <dbReference type="Google" id="ProtNLM"/>
    </source>
</evidence>
<dbReference type="GO" id="GO:0005886">
    <property type="term" value="C:plasma membrane"/>
    <property type="evidence" value="ECO:0007669"/>
    <property type="project" value="UniProtKB-SubCell"/>
</dbReference>
<sequence length="88" mass="9984">MSNSIQFFDRKKDIRFAYTLIAPSLIVIFSLLGYPLVFAFLQSLQEVTALKPQGVFIGFQNYILVLNEPLFLTSLLRSFIFVVFSLGG</sequence>
<feature type="non-terminal residue" evidence="8">
    <location>
        <position position="88"/>
    </location>
</feature>
<evidence type="ECO:0000256" key="1">
    <source>
        <dbReference type="ARBA" id="ARBA00004651"/>
    </source>
</evidence>
<gene>
    <name evidence="8" type="ORF">S01H1_82518</name>
</gene>
<feature type="transmembrane region" description="Helical" evidence="7">
    <location>
        <begin position="20"/>
        <end position="42"/>
    </location>
</feature>
<protein>
    <recommendedName>
        <fullName evidence="9">ABC transmembrane type-1 domain-containing protein</fullName>
    </recommendedName>
</protein>
<dbReference type="InterPro" id="IPR035906">
    <property type="entry name" value="MetI-like_sf"/>
</dbReference>
<keyword evidence="5 7" id="KW-1133">Transmembrane helix</keyword>